<accession>A0A1G1WX52</accession>
<evidence type="ECO:0000313" key="1">
    <source>
        <dbReference type="EMBL" id="OGY32305.1"/>
    </source>
</evidence>
<dbReference type="Proteomes" id="UP000179279">
    <property type="component" value="Unassembled WGS sequence"/>
</dbReference>
<sequence length="87" mass="10336">MAAKDIKYDYIWKTGNQKYFLVKKPDDEFFVFRSPGKNQPESKDQTNLGEWQGETLPWGGIPRMIREWIMKKNLIPSEKDQRTILSK</sequence>
<dbReference type="EMBL" id="MHDA01000020">
    <property type="protein sequence ID" value="OGY32305.1"/>
    <property type="molecule type" value="Genomic_DNA"/>
</dbReference>
<evidence type="ECO:0000313" key="2">
    <source>
        <dbReference type="Proteomes" id="UP000179279"/>
    </source>
</evidence>
<protein>
    <submittedName>
        <fullName evidence="1">Uncharacterized protein</fullName>
    </submittedName>
</protein>
<organism evidence="1 2">
    <name type="scientific">Candidatus Woykebacteria bacterium RIFCSPLOWO2_01_FULL_41_12</name>
    <dbReference type="NCBI Taxonomy" id="1802604"/>
    <lineage>
        <taxon>Bacteria</taxon>
        <taxon>Candidatus Woykeibacteriota</taxon>
    </lineage>
</organism>
<dbReference type="AlphaFoldDB" id="A0A1G1WX52"/>
<proteinExistence type="predicted"/>
<name>A0A1G1WX52_9BACT</name>
<reference evidence="1 2" key="1">
    <citation type="journal article" date="2016" name="Nat. Commun.">
        <title>Thousands of microbial genomes shed light on interconnected biogeochemical processes in an aquifer system.</title>
        <authorList>
            <person name="Anantharaman K."/>
            <person name="Brown C.T."/>
            <person name="Hug L.A."/>
            <person name="Sharon I."/>
            <person name="Castelle C.J."/>
            <person name="Probst A.J."/>
            <person name="Thomas B.C."/>
            <person name="Singh A."/>
            <person name="Wilkins M.J."/>
            <person name="Karaoz U."/>
            <person name="Brodie E.L."/>
            <person name="Williams K.H."/>
            <person name="Hubbard S.S."/>
            <person name="Banfield J.F."/>
        </authorList>
    </citation>
    <scope>NUCLEOTIDE SEQUENCE [LARGE SCALE GENOMIC DNA]</scope>
</reference>
<gene>
    <name evidence="1" type="ORF">A3A57_01545</name>
</gene>
<comment type="caution">
    <text evidence="1">The sequence shown here is derived from an EMBL/GenBank/DDBJ whole genome shotgun (WGS) entry which is preliminary data.</text>
</comment>